<dbReference type="Proteomes" id="UP000054498">
    <property type="component" value="Unassembled WGS sequence"/>
</dbReference>
<evidence type="ECO:0000256" key="1">
    <source>
        <dbReference type="ARBA" id="ARBA00004430"/>
    </source>
</evidence>
<evidence type="ECO:0000256" key="2">
    <source>
        <dbReference type="ARBA" id="ARBA00022614"/>
    </source>
</evidence>
<feature type="region of interest" description="Disordered" evidence="5">
    <location>
        <begin position="1"/>
        <end position="26"/>
    </location>
</feature>
<dbReference type="InterPro" id="IPR032675">
    <property type="entry name" value="LRR_dom_sf"/>
</dbReference>
<dbReference type="GeneID" id="25731664"/>
<protein>
    <submittedName>
        <fullName evidence="6">Peptidyl-prolyl cis-trans isomerase, FKBP-type</fullName>
    </submittedName>
</protein>
<dbReference type="AlphaFoldDB" id="A0A0D2LWA3"/>
<proteinExistence type="inferred from homology"/>
<dbReference type="STRING" id="145388.A0A0D2LWA3"/>
<keyword evidence="7" id="KW-1185">Reference proteome</keyword>
<evidence type="ECO:0000256" key="4">
    <source>
        <dbReference type="ARBA" id="ARBA00023786"/>
    </source>
</evidence>
<dbReference type="PANTHER" id="PTHR48051:SF54">
    <property type="entry name" value="LEUCINE-RICH REPEAT-CONTAINING PROTEIN"/>
    <property type="match status" value="1"/>
</dbReference>
<gene>
    <name evidence="6" type="ORF">MNEG_14132</name>
</gene>
<organism evidence="6 7">
    <name type="scientific">Monoraphidium neglectum</name>
    <dbReference type="NCBI Taxonomy" id="145388"/>
    <lineage>
        <taxon>Eukaryota</taxon>
        <taxon>Viridiplantae</taxon>
        <taxon>Chlorophyta</taxon>
        <taxon>core chlorophytes</taxon>
        <taxon>Chlorophyceae</taxon>
        <taxon>CS clade</taxon>
        <taxon>Sphaeropleales</taxon>
        <taxon>Selenastraceae</taxon>
        <taxon>Monoraphidium</taxon>
    </lineage>
</organism>
<evidence type="ECO:0000256" key="5">
    <source>
        <dbReference type="SAM" id="MobiDB-lite"/>
    </source>
</evidence>
<keyword evidence="3" id="KW-0677">Repeat</keyword>
<name>A0A0D2LWA3_9CHLO</name>
<dbReference type="KEGG" id="mng:MNEG_14132"/>
<dbReference type="GO" id="GO:0016853">
    <property type="term" value="F:isomerase activity"/>
    <property type="evidence" value="ECO:0007669"/>
    <property type="project" value="UniProtKB-KW"/>
</dbReference>
<evidence type="ECO:0000256" key="3">
    <source>
        <dbReference type="ARBA" id="ARBA00022737"/>
    </source>
</evidence>
<feature type="non-terminal residue" evidence="6">
    <location>
        <position position="143"/>
    </location>
</feature>
<comment type="similarity">
    <text evidence="4">Belongs to the SHOC2 family.</text>
</comment>
<evidence type="ECO:0000313" key="6">
    <source>
        <dbReference type="EMBL" id="KIY93831.1"/>
    </source>
</evidence>
<evidence type="ECO:0000313" key="7">
    <source>
        <dbReference type="Proteomes" id="UP000054498"/>
    </source>
</evidence>
<comment type="subcellular location">
    <subcellularLocation>
        <location evidence="1">Cytoplasm</location>
        <location evidence="1">Cytoskeleton</location>
        <location evidence="1">Cilium axoneme</location>
    </subcellularLocation>
</comment>
<reference evidence="6 7" key="1">
    <citation type="journal article" date="2013" name="BMC Genomics">
        <title>Reconstruction of the lipid metabolism for the microalga Monoraphidium neglectum from its genome sequence reveals characteristics suitable for biofuel production.</title>
        <authorList>
            <person name="Bogen C."/>
            <person name="Al-Dilaimi A."/>
            <person name="Albersmeier A."/>
            <person name="Wichmann J."/>
            <person name="Grundmann M."/>
            <person name="Rupp O."/>
            <person name="Lauersen K.J."/>
            <person name="Blifernez-Klassen O."/>
            <person name="Kalinowski J."/>
            <person name="Goesmann A."/>
            <person name="Mussgnug J.H."/>
            <person name="Kruse O."/>
        </authorList>
    </citation>
    <scope>NUCLEOTIDE SEQUENCE [LARGE SCALE GENOMIC DNA]</scope>
    <source>
        <strain evidence="6 7">SAG 48.87</strain>
    </source>
</reference>
<dbReference type="Gene3D" id="3.80.10.10">
    <property type="entry name" value="Ribonuclease Inhibitor"/>
    <property type="match status" value="1"/>
</dbReference>
<dbReference type="InterPro" id="IPR001611">
    <property type="entry name" value="Leu-rich_rpt"/>
</dbReference>
<keyword evidence="2" id="KW-0433">Leucine-rich repeat</keyword>
<dbReference type="EMBL" id="KK104495">
    <property type="protein sequence ID" value="KIY93831.1"/>
    <property type="molecule type" value="Genomic_DNA"/>
</dbReference>
<dbReference type="InterPro" id="IPR050216">
    <property type="entry name" value="LRR_domain-containing"/>
</dbReference>
<accession>A0A0D2LWA3</accession>
<dbReference type="GO" id="GO:0005930">
    <property type="term" value="C:axoneme"/>
    <property type="evidence" value="ECO:0007669"/>
    <property type="project" value="UniProtKB-SubCell"/>
</dbReference>
<sequence>MSTLEHPQPTPAALASVPEAEPQELSDEDAGALLALRDANPGSELPEVWRGAPSAGWPGLVTDPHDNAVLEIVLDGRALAVVPPDIGSLGRLTKLWLSNNGLRALPPEVERLQHLDSLWLGGNLLRSGTLPSAMTRLTALKKL</sequence>
<dbReference type="Pfam" id="PF00560">
    <property type="entry name" value="LRR_1"/>
    <property type="match status" value="1"/>
</dbReference>
<dbReference type="PANTHER" id="PTHR48051">
    <property type="match status" value="1"/>
</dbReference>
<keyword evidence="6" id="KW-0413">Isomerase</keyword>
<dbReference type="RefSeq" id="XP_013892851.1">
    <property type="nucleotide sequence ID" value="XM_014037397.1"/>
</dbReference>
<dbReference type="OrthoDB" id="28578at2759"/>
<dbReference type="SUPFAM" id="SSF52058">
    <property type="entry name" value="L domain-like"/>
    <property type="match status" value="1"/>
</dbReference>